<keyword evidence="2" id="KW-0812">Transmembrane</keyword>
<evidence type="ECO:0000256" key="2">
    <source>
        <dbReference type="SAM" id="Phobius"/>
    </source>
</evidence>
<keyword evidence="2" id="KW-0472">Membrane</keyword>
<dbReference type="Proteomes" id="UP001310594">
    <property type="component" value="Unassembled WGS sequence"/>
</dbReference>
<evidence type="ECO:0000256" key="1">
    <source>
        <dbReference type="SAM" id="MobiDB-lite"/>
    </source>
</evidence>
<gene>
    <name evidence="3" type="ORF">LTR97_002581</name>
</gene>
<organism evidence="3 4">
    <name type="scientific">Elasticomyces elasticus</name>
    <dbReference type="NCBI Taxonomy" id="574655"/>
    <lineage>
        <taxon>Eukaryota</taxon>
        <taxon>Fungi</taxon>
        <taxon>Dikarya</taxon>
        <taxon>Ascomycota</taxon>
        <taxon>Pezizomycotina</taxon>
        <taxon>Dothideomycetes</taxon>
        <taxon>Dothideomycetidae</taxon>
        <taxon>Mycosphaerellales</taxon>
        <taxon>Teratosphaeriaceae</taxon>
        <taxon>Elasticomyces</taxon>
    </lineage>
</organism>
<protein>
    <submittedName>
        <fullName evidence="3">Uncharacterized protein</fullName>
    </submittedName>
</protein>
<reference evidence="3" key="1">
    <citation type="submission" date="2023-08" db="EMBL/GenBank/DDBJ databases">
        <title>Black Yeasts Isolated from many extreme environments.</title>
        <authorList>
            <person name="Coleine C."/>
            <person name="Stajich J.E."/>
            <person name="Selbmann L."/>
        </authorList>
    </citation>
    <scope>NUCLEOTIDE SEQUENCE</scope>
    <source>
        <strain evidence="3">CCFEE 5810</strain>
    </source>
</reference>
<proteinExistence type="predicted"/>
<dbReference type="AlphaFoldDB" id="A0AAN7WGI5"/>
<name>A0AAN7WGI5_9PEZI</name>
<evidence type="ECO:0000313" key="4">
    <source>
        <dbReference type="Proteomes" id="UP001310594"/>
    </source>
</evidence>
<feature type="transmembrane region" description="Helical" evidence="2">
    <location>
        <begin position="6"/>
        <end position="28"/>
    </location>
</feature>
<evidence type="ECO:0000313" key="3">
    <source>
        <dbReference type="EMBL" id="KAK5705463.1"/>
    </source>
</evidence>
<keyword evidence="2" id="KW-1133">Transmembrane helix</keyword>
<sequence length="107" mass="12059">MGKKAWVIPVAVLGAIVALGLIFVWWWFPRAWKKGDKDDMVERNELAGPAREAQRQHNRDIIERYTRALAIERGEIVENGVDSGTQPPPPPAYDHKTGTEAQVAENR</sequence>
<accession>A0AAN7WGI5</accession>
<dbReference type="EMBL" id="JAVRQU010000003">
    <property type="protein sequence ID" value="KAK5705463.1"/>
    <property type="molecule type" value="Genomic_DNA"/>
</dbReference>
<feature type="region of interest" description="Disordered" evidence="1">
    <location>
        <begin position="77"/>
        <end position="107"/>
    </location>
</feature>
<comment type="caution">
    <text evidence="3">The sequence shown here is derived from an EMBL/GenBank/DDBJ whole genome shotgun (WGS) entry which is preliminary data.</text>
</comment>